<feature type="signal peptide" evidence="1">
    <location>
        <begin position="1"/>
        <end position="20"/>
    </location>
</feature>
<dbReference type="AlphaFoldDB" id="A0A9P6E8V4"/>
<dbReference type="PANTHER" id="PTHR39603">
    <property type="entry name" value="CYANOVIRIN-N DOMAIN-CONTAINING PROTEIN"/>
    <property type="match status" value="1"/>
</dbReference>
<protein>
    <submittedName>
        <fullName evidence="2">Uncharacterized protein</fullName>
    </submittedName>
</protein>
<accession>A0A9P6E8V4</accession>
<proteinExistence type="predicted"/>
<evidence type="ECO:0000313" key="3">
    <source>
        <dbReference type="Proteomes" id="UP000807306"/>
    </source>
</evidence>
<keyword evidence="3" id="KW-1185">Reference proteome</keyword>
<keyword evidence="1" id="KW-0732">Signal</keyword>
<name>A0A9P6E8V4_9AGAR</name>
<dbReference type="PANTHER" id="PTHR39603:SF1">
    <property type="entry name" value="CYANOVIRIN-N DOMAIN-CONTAINING PROTEIN"/>
    <property type="match status" value="1"/>
</dbReference>
<evidence type="ECO:0000313" key="2">
    <source>
        <dbReference type="EMBL" id="KAF9524518.1"/>
    </source>
</evidence>
<reference evidence="2" key="1">
    <citation type="submission" date="2020-11" db="EMBL/GenBank/DDBJ databases">
        <authorList>
            <consortium name="DOE Joint Genome Institute"/>
            <person name="Ahrendt S."/>
            <person name="Riley R."/>
            <person name="Andreopoulos W."/>
            <person name="Labutti K."/>
            <person name="Pangilinan J."/>
            <person name="Ruiz-Duenas F.J."/>
            <person name="Barrasa J.M."/>
            <person name="Sanchez-Garcia M."/>
            <person name="Camarero S."/>
            <person name="Miyauchi S."/>
            <person name="Serrano A."/>
            <person name="Linde D."/>
            <person name="Babiker R."/>
            <person name="Drula E."/>
            <person name="Ayuso-Fernandez I."/>
            <person name="Pacheco R."/>
            <person name="Padilla G."/>
            <person name="Ferreira P."/>
            <person name="Barriuso J."/>
            <person name="Kellner H."/>
            <person name="Castanera R."/>
            <person name="Alfaro M."/>
            <person name="Ramirez L."/>
            <person name="Pisabarro A.G."/>
            <person name="Kuo A."/>
            <person name="Tritt A."/>
            <person name="Lipzen A."/>
            <person name="He G."/>
            <person name="Yan M."/>
            <person name="Ng V."/>
            <person name="Cullen D."/>
            <person name="Martin F."/>
            <person name="Rosso M.-N."/>
            <person name="Henrissat B."/>
            <person name="Hibbett D."/>
            <person name="Martinez A.T."/>
            <person name="Grigoriev I.V."/>
        </authorList>
    </citation>
    <scope>NUCLEOTIDE SEQUENCE</scope>
    <source>
        <strain evidence="2">CBS 506.95</strain>
    </source>
</reference>
<organism evidence="2 3">
    <name type="scientific">Crepidotus variabilis</name>
    <dbReference type="NCBI Taxonomy" id="179855"/>
    <lineage>
        <taxon>Eukaryota</taxon>
        <taxon>Fungi</taxon>
        <taxon>Dikarya</taxon>
        <taxon>Basidiomycota</taxon>
        <taxon>Agaricomycotina</taxon>
        <taxon>Agaricomycetes</taxon>
        <taxon>Agaricomycetidae</taxon>
        <taxon>Agaricales</taxon>
        <taxon>Agaricineae</taxon>
        <taxon>Crepidotaceae</taxon>
        <taxon>Crepidotus</taxon>
    </lineage>
</organism>
<feature type="chain" id="PRO_5040396260" evidence="1">
    <location>
        <begin position="21"/>
        <end position="177"/>
    </location>
</feature>
<dbReference type="EMBL" id="MU157897">
    <property type="protein sequence ID" value="KAF9524518.1"/>
    <property type="molecule type" value="Genomic_DNA"/>
</dbReference>
<comment type="caution">
    <text evidence="2">The sequence shown here is derived from an EMBL/GenBank/DDBJ whole genome shotgun (WGS) entry which is preliminary data.</text>
</comment>
<dbReference type="Proteomes" id="UP000807306">
    <property type="component" value="Unassembled WGS sequence"/>
</dbReference>
<evidence type="ECO:0000256" key="1">
    <source>
        <dbReference type="SAM" id="SignalP"/>
    </source>
</evidence>
<dbReference type="OrthoDB" id="2686356at2759"/>
<gene>
    <name evidence="2" type="ORF">CPB83DRAFT_897795</name>
</gene>
<sequence length="177" mass="18053">MLAFSSLSVTAAIFIAGAHASPTFYPDVTLAPGLPSFESLGLTTKDLYTKPPVSSSSSSLEARSSNAQCVSAPEANGSVDGAIACYNILARMGDASCPVPDNNRIFCSVNDIVVIGTNTNHISGGTSSSCGDVALAVQYIFNHCNVGGRVSGVAVANGNGNLMVGVYNKNYPSLPVS</sequence>